<dbReference type="InterPro" id="IPR054612">
    <property type="entry name" value="Phage_capsid-like_C"/>
</dbReference>
<evidence type="ECO:0000259" key="2">
    <source>
        <dbReference type="Pfam" id="PF05065"/>
    </source>
</evidence>
<dbReference type="RefSeq" id="WP_109671280.1">
    <property type="nucleotide sequence ID" value="NZ_QGGH01000014.1"/>
</dbReference>
<organism evidence="3 4">
    <name type="scientific">Rhizobium loti</name>
    <name type="common">Mesorhizobium loti</name>
    <dbReference type="NCBI Taxonomy" id="381"/>
    <lineage>
        <taxon>Bacteria</taxon>
        <taxon>Pseudomonadati</taxon>
        <taxon>Pseudomonadota</taxon>
        <taxon>Alphaproteobacteria</taxon>
        <taxon>Hyphomicrobiales</taxon>
        <taxon>Phyllobacteriaceae</taxon>
        <taxon>Mesorhizobium</taxon>
    </lineage>
</organism>
<dbReference type="NCBIfam" id="TIGR01554">
    <property type="entry name" value="major_cap_HK97"/>
    <property type="match status" value="1"/>
</dbReference>
<dbReference type="Gene3D" id="3.30.2400.10">
    <property type="entry name" value="Major capsid protein gp5"/>
    <property type="match status" value="1"/>
</dbReference>
<dbReference type="AlphaFoldDB" id="A0A8E2W9R4"/>
<feature type="domain" description="Phage capsid-like C-terminal" evidence="2">
    <location>
        <begin position="63"/>
        <end position="340"/>
    </location>
</feature>
<sequence>MRHEVFNGGARRAFDGKSPQLAERAGQWVAAALLQNEKAAAWCGDRGIAIEKAAQGELVGGAGGFTVPEEIESEIIEYRNSLAVFRQEARIRLMGSSSLSVPKRTGALGGYYIGENVALTESDNAWGNIEHVAKKPAALTRLSSEMWEDSAADLGAFFVEELSAIFADMEDDAGFNGDGTSTYAGISGICPKFVAGLGGASQLAGAVVATSAHDTFEEIDATDIAALMAALPERYWTSAKFYVSGYGAAKCFARIGATVGGWIMTANGLRPMLSFMGFPIVLSPKMPGSGDLSNRVMIVFGDMRAAVSFGSRKGVSVAVSQNRYFDLDQIGVRGIERYDINCHGVGDATTAGPLVALIGN</sequence>
<accession>A0A8E2W9R4</accession>
<evidence type="ECO:0000313" key="3">
    <source>
        <dbReference type="EMBL" id="PWJ87815.1"/>
    </source>
</evidence>
<dbReference type="EMBL" id="QGGH01000014">
    <property type="protein sequence ID" value="PWJ87815.1"/>
    <property type="molecule type" value="Genomic_DNA"/>
</dbReference>
<comment type="caution">
    <text evidence="3">The sequence shown here is derived from an EMBL/GenBank/DDBJ whole genome shotgun (WGS) entry which is preliminary data.</text>
</comment>
<name>A0A8E2W9R4_RHILI</name>
<dbReference type="GeneID" id="61055366"/>
<evidence type="ECO:0000256" key="1">
    <source>
        <dbReference type="ARBA" id="ARBA00004328"/>
    </source>
</evidence>
<dbReference type="InterPro" id="IPR024455">
    <property type="entry name" value="Phage_capsid"/>
</dbReference>
<dbReference type="Proteomes" id="UP000245631">
    <property type="component" value="Unassembled WGS sequence"/>
</dbReference>
<dbReference type="SUPFAM" id="SSF56563">
    <property type="entry name" value="Major capsid protein gp5"/>
    <property type="match status" value="1"/>
</dbReference>
<proteinExistence type="predicted"/>
<dbReference type="Pfam" id="PF05065">
    <property type="entry name" value="Phage_capsid"/>
    <property type="match status" value="1"/>
</dbReference>
<protein>
    <submittedName>
        <fullName evidence="3">HK97 family phage major capsid protein</fullName>
    </submittedName>
</protein>
<comment type="subcellular location">
    <subcellularLocation>
        <location evidence="1">Virion</location>
    </subcellularLocation>
</comment>
<evidence type="ECO:0000313" key="4">
    <source>
        <dbReference type="Proteomes" id="UP000245631"/>
    </source>
</evidence>
<gene>
    <name evidence="3" type="ORF">C8D77_114106</name>
</gene>
<reference evidence="3 4" key="1">
    <citation type="submission" date="2018-05" db="EMBL/GenBank/DDBJ databases">
        <title>Genomic Encyclopedia of Type Strains, Phase IV (KMG-IV): sequencing the most valuable type-strain genomes for metagenomic binning, comparative biology and taxonomic classification.</title>
        <authorList>
            <person name="Goeker M."/>
        </authorList>
    </citation>
    <scope>NUCLEOTIDE SEQUENCE [LARGE SCALE GENOMIC DNA]</scope>
    <source>
        <strain evidence="3 4">DSM 2626</strain>
    </source>
</reference>